<keyword evidence="3" id="KW-0732">Signal</keyword>
<evidence type="ECO:0000313" key="5">
    <source>
        <dbReference type="Proteomes" id="UP000801428"/>
    </source>
</evidence>
<gene>
    <name evidence="4" type="ORF">E8E13_001256</name>
</gene>
<evidence type="ECO:0000256" key="3">
    <source>
        <dbReference type="SAM" id="SignalP"/>
    </source>
</evidence>
<keyword evidence="5" id="KW-1185">Reference proteome</keyword>
<keyword evidence="2" id="KW-1133">Transmembrane helix</keyword>
<evidence type="ECO:0000256" key="1">
    <source>
        <dbReference type="SAM" id="MobiDB-lite"/>
    </source>
</evidence>
<dbReference type="PANTHER" id="PTHR16861:SF4">
    <property type="entry name" value="SH3 DOMAIN PROTEIN (AFU_ORTHOLOGUE AFUA_1G13610)"/>
    <property type="match status" value="1"/>
</dbReference>
<dbReference type="EMBL" id="SWKU01000043">
    <property type="protein sequence ID" value="KAF2994170.1"/>
    <property type="molecule type" value="Genomic_DNA"/>
</dbReference>
<dbReference type="Proteomes" id="UP000801428">
    <property type="component" value="Unassembled WGS sequence"/>
</dbReference>
<evidence type="ECO:0000313" key="4">
    <source>
        <dbReference type="EMBL" id="KAF2994170.1"/>
    </source>
</evidence>
<comment type="caution">
    <text evidence="4">The sequence shown here is derived from an EMBL/GenBank/DDBJ whole genome shotgun (WGS) entry which is preliminary data.</text>
</comment>
<feature type="region of interest" description="Disordered" evidence="1">
    <location>
        <begin position="167"/>
        <end position="215"/>
    </location>
</feature>
<protein>
    <submittedName>
        <fullName evidence="4">Uncharacterized protein</fullName>
    </submittedName>
</protein>
<dbReference type="AlphaFoldDB" id="A0A9P4W736"/>
<feature type="compositionally biased region" description="Low complexity" evidence="1">
    <location>
        <begin position="167"/>
        <end position="187"/>
    </location>
</feature>
<proteinExistence type="predicted"/>
<dbReference type="OrthoDB" id="5215637at2759"/>
<accession>A0A9P4W736</accession>
<dbReference type="PANTHER" id="PTHR16861">
    <property type="entry name" value="GLYCOPROTEIN 38"/>
    <property type="match status" value="1"/>
</dbReference>
<name>A0A9P4W736_CURKU</name>
<keyword evidence="2" id="KW-0812">Transmembrane</keyword>
<evidence type="ECO:0000256" key="2">
    <source>
        <dbReference type="SAM" id="Phobius"/>
    </source>
</evidence>
<organism evidence="4 5">
    <name type="scientific">Curvularia kusanoi</name>
    <name type="common">Cochliobolus kusanoi</name>
    <dbReference type="NCBI Taxonomy" id="90978"/>
    <lineage>
        <taxon>Eukaryota</taxon>
        <taxon>Fungi</taxon>
        <taxon>Dikarya</taxon>
        <taxon>Ascomycota</taxon>
        <taxon>Pezizomycotina</taxon>
        <taxon>Dothideomycetes</taxon>
        <taxon>Pleosporomycetidae</taxon>
        <taxon>Pleosporales</taxon>
        <taxon>Pleosporineae</taxon>
        <taxon>Pleosporaceae</taxon>
        <taxon>Curvularia</taxon>
    </lineage>
</organism>
<feature type="transmembrane region" description="Helical" evidence="2">
    <location>
        <begin position="221"/>
        <end position="243"/>
    </location>
</feature>
<feature type="chain" id="PRO_5040432639" evidence="3">
    <location>
        <begin position="20"/>
        <end position="306"/>
    </location>
</feature>
<keyword evidence="2" id="KW-0472">Membrane</keyword>
<reference evidence="4" key="1">
    <citation type="submission" date="2019-04" db="EMBL/GenBank/DDBJ databases">
        <title>Sequencing of skin fungus with MAO and IRED activity.</title>
        <authorList>
            <person name="Marsaioli A.J."/>
            <person name="Bonatto J.M.C."/>
            <person name="Reis Junior O."/>
        </authorList>
    </citation>
    <scope>NUCLEOTIDE SEQUENCE</scope>
    <source>
        <strain evidence="4">30M1</strain>
    </source>
</reference>
<feature type="signal peptide" evidence="3">
    <location>
        <begin position="1"/>
        <end position="19"/>
    </location>
</feature>
<sequence length="306" mass="31393">MRLHHYLSAVAVSITLVQAAQSGCRFRNGTLLPDTGDWPKYQPCPGDDGLGTVCCATYGLLPAWSNGLTQDGCLPNGLCQNRRTTSNNERETTYWIDFCTEYGQNNATGKCLDVCQRTDETKTNQITPCDGTANSTRWCCGQSNACCASNVDVVTLDQVLGQVSSSTSIQSSTATSSSSPTSSSTSAPPTPTASGKANASGIANPGQGNGDSSSSGLGGGAIAGIAIGVIAGVALTAAALFFARRASQKKRAATVVSGGSSVAELPYNQVPQEIGATTKYAYVAEVPGAPPSELYGGDVHAQARTS</sequence>